<dbReference type="EMBL" id="AHAM01000300">
    <property type="protein sequence ID" value="EHK52831.1"/>
    <property type="molecule type" value="Genomic_DNA"/>
</dbReference>
<dbReference type="Proteomes" id="UP000003250">
    <property type="component" value="Unassembled WGS sequence"/>
</dbReference>
<sequence>MAGAVSGDFEVIVIGAGFTGLNAVRKLAKLA</sequence>
<accession>H0I2C1</accession>
<protein>
    <submittedName>
        <fullName evidence="1">Uncharacterized protein</fullName>
    </submittedName>
</protein>
<name>H0I2C1_9HYPH</name>
<dbReference type="AlphaFoldDB" id="H0I2C1"/>
<organism evidence="1 2">
    <name type="scientific">Mesorhizobium alhagi CCNWXJ12-2</name>
    <dbReference type="NCBI Taxonomy" id="1107882"/>
    <lineage>
        <taxon>Bacteria</taxon>
        <taxon>Pseudomonadati</taxon>
        <taxon>Pseudomonadota</taxon>
        <taxon>Alphaproteobacteria</taxon>
        <taxon>Hyphomicrobiales</taxon>
        <taxon>Phyllobacteriaceae</taxon>
        <taxon>Allomesorhizobium</taxon>
    </lineage>
</organism>
<evidence type="ECO:0000313" key="2">
    <source>
        <dbReference type="Proteomes" id="UP000003250"/>
    </source>
</evidence>
<gene>
    <name evidence="1" type="ORF">MAXJ12_33104</name>
</gene>
<evidence type="ECO:0000313" key="1">
    <source>
        <dbReference type="EMBL" id="EHK52831.1"/>
    </source>
</evidence>
<keyword evidence="2" id="KW-1185">Reference proteome</keyword>
<proteinExistence type="predicted"/>
<reference evidence="1 2" key="1">
    <citation type="journal article" date="2012" name="J. Bacteriol.">
        <title>Draft Genome Sequence of Mesorhizobium alhagi CCNWXJ12-2T, a Novel Salt-Resistant Species Isolated from the Desert of Northwestern China.</title>
        <authorList>
            <person name="Zhou M."/>
            <person name="Chen W."/>
            <person name="Chen H."/>
            <person name="Wei G."/>
        </authorList>
    </citation>
    <scope>NUCLEOTIDE SEQUENCE [LARGE SCALE GENOMIC DNA]</scope>
    <source>
        <strain evidence="1 2">CCNWXJ12-2</strain>
    </source>
</reference>